<dbReference type="InterPro" id="IPR014756">
    <property type="entry name" value="Ig_E-set"/>
</dbReference>
<keyword evidence="1" id="KW-0732">Signal</keyword>
<organism evidence="2 3">
    <name type="scientific">Rhodocytophaga aerolata</name>
    <dbReference type="NCBI Taxonomy" id="455078"/>
    <lineage>
        <taxon>Bacteria</taxon>
        <taxon>Pseudomonadati</taxon>
        <taxon>Bacteroidota</taxon>
        <taxon>Cytophagia</taxon>
        <taxon>Cytophagales</taxon>
        <taxon>Rhodocytophagaceae</taxon>
        <taxon>Rhodocytophaga</taxon>
    </lineage>
</organism>
<evidence type="ECO:0000256" key="1">
    <source>
        <dbReference type="SAM" id="SignalP"/>
    </source>
</evidence>
<dbReference type="SUPFAM" id="SSF81296">
    <property type="entry name" value="E set domains"/>
    <property type="match status" value="1"/>
</dbReference>
<dbReference type="InterPro" id="IPR029058">
    <property type="entry name" value="AB_hydrolase_fold"/>
</dbReference>
<keyword evidence="2" id="KW-0378">Hydrolase</keyword>
<dbReference type="InterPro" id="IPR000801">
    <property type="entry name" value="Esterase-like"/>
</dbReference>
<protein>
    <submittedName>
        <fullName evidence="2">Alpha/beta hydrolase-fold protein</fullName>
    </submittedName>
</protein>
<dbReference type="InterPro" id="IPR013783">
    <property type="entry name" value="Ig-like_fold"/>
</dbReference>
<evidence type="ECO:0000313" key="3">
    <source>
        <dbReference type="Proteomes" id="UP001168528"/>
    </source>
</evidence>
<keyword evidence="3" id="KW-1185">Reference proteome</keyword>
<comment type="caution">
    <text evidence="2">The sequence shown here is derived from an EMBL/GenBank/DDBJ whole genome shotgun (WGS) entry which is preliminary data.</text>
</comment>
<dbReference type="SUPFAM" id="SSF53474">
    <property type="entry name" value="alpha/beta-Hydrolases"/>
    <property type="match status" value="1"/>
</dbReference>
<name>A0ABT8R2J5_9BACT</name>
<evidence type="ECO:0000313" key="2">
    <source>
        <dbReference type="EMBL" id="MDO1445453.1"/>
    </source>
</evidence>
<dbReference type="Gene3D" id="2.60.40.10">
    <property type="entry name" value="Immunoglobulins"/>
    <property type="match status" value="1"/>
</dbReference>
<dbReference type="InterPro" id="IPR050583">
    <property type="entry name" value="Mycobacterial_A85_antigen"/>
</dbReference>
<feature type="signal peptide" evidence="1">
    <location>
        <begin position="1"/>
        <end position="21"/>
    </location>
</feature>
<dbReference type="PANTHER" id="PTHR48098">
    <property type="entry name" value="ENTEROCHELIN ESTERASE-RELATED"/>
    <property type="match status" value="1"/>
</dbReference>
<dbReference type="Pfam" id="PF00756">
    <property type="entry name" value="Esterase"/>
    <property type="match status" value="1"/>
</dbReference>
<dbReference type="PANTHER" id="PTHR48098:SF1">
    <property type="entry name" value="DIACYLGLYCEROL ACYLTRANSFERASE_MYCOLYLTRANSFERASE AG85A"/>
    <property type="match status" value="1"/>
</dbReference>
<sequence>MLNRYLFALLATLLSGSIAQAQQFPGRTPTPNDTLVSPRILPDNRLTISIYAPKASEVTLMGDLLPTYTPVKLVKDEKGVWTHTLGPLAPNVYTYDLNVDGVKTFDPKNAKFKESQNGISNIVEVPGKETAYLAVKNVPHGRVESVWYYSSSLSDTRRMHIYTPPGYDQLKEALPVLYLLHGGGDNDASWTTVGRANFILDNLLAEGKMKPMIVVMPAGHVPGKGPAMGAGPDQDPFAKDFLSDIIPYVEKNYRVSAKREHRALAGLSMGGIQTMNIALFNPDKFSYVLPLSTGYFPPVLEELEKKYTSVLKNPKINQWKLFWIAMGGEKDIAYQNNKNTMALFDKYGIKYKYIEVPGGHTFLAWRDNLYTFAPLLFR</sequence>
<accession>A0ABT8R2J5</accession>
<dbReference type="EMBL" id="JAUKPO010000001">
    <property type="protein sequence ID" value="MDO1445453.1"/>
    <property type="molecule type" value="Genomic_DNA"/>
</dbReference>
<dbReference type="Proteomes" id="UP001168528">
    <property type="component" value="Unassembled WGS sequence"/>
</dbReference>
<reference evidence="2" key="1">
    <citation type="submission" date="2023-07" db="EMBL/GenBank/DDBJ databases">
        <title>The genome sequence of Rhodocytophaga aerolata KACC 12507.</title>
        <authorList>
            <person name="Zhang X."/>
        </authorList>
    </citation>
    <scope>NUCLEOTIDE SEQUENCE</scope>
    <source>
        <strain evidence="2">KACC 12507</strain>
    </source>
</reference>
<proteinExistence type="predicted"/>
<dbReference type="RefSeq" id="WP_302036240.1">
    <property type="nucleotide sequence ID" value="NZ_JAUKPO010000001.1"/>
</dbReference>
<gene>
    <name evidence="2" type="ORF">Q0590_04280</name>
</gene>
<dbReference type="Gene3D" id="3.40.50.1820">
    <property type="entry name" value="alpha/beta hydrolase"/>
    <property type="match status" value="1"/>
</dbReference>
<dbReference type="GO" id="GO:0016787">
    <property type="term" value="F:hydrolase activity"/>
    <property type="evidence" value="ECO:0007669"/>
    <property type="project" value="UniProtKB-KW"/>
</dbReference>
<dbReference type="CDD" id="cd11294">
    <property type="entry name" value="E_set_Esterase_like_N"/>
    <property type="match status" value="1"/>
</dbReference>
<feature type="chain" id="PRO_5046588022" evidence="1">
    <location>
        <begin position="22"/>
        <end position="378"/>
    </location>
</feature>